<evidence type="ECO:0000256" key="7">
    <source>
        <dbReference type="SAM" id="Coils"/>
    </source>
</evidence>
<evidence type="ECO:0000259" key="8">
    <source>
        <dbReference type="PROSITE" id="PS50250"/>
    </source>
</evidence>
<accession>A0A8S2G2R8</accession>
<dbReference type="Pfam" id="PF18392">
    <property type="entry name" value="CSN7a_helixI"/>
    <property type="match status" value="1"/>
</dbReference>
<evidence type="ECO:0000256" key="5">
    <source>
        <dbReference type="ARBA" id="ARBA00022790"/>
    </source>
</evidence>
<evidence type="ECO:0000256" key="6">
    <source>
        <dbReference type="ARBA" id="ARBA00023242"/>
    </source>
</evidence>
<evidence type="ECO:0000256" key="1">
    <source>
        <dbReference type="ARBA" id="ARBA00004123"/>
    </source>
</evidence>
<name>A0A8S2G2R8_9BILA</name>
<dbReference type="AlphaFoldDB" id="A0A8S2G2R8"/>
<sequence length="254" mass="29908">IIVMMSSSSSSMQQFLILARSVHGAATVDLVKKVIEYPDIFNFEELLRMENIDELQKYEEYVPVYHTLELFAYGIYSDYETNRSKYIQLSAEAKRKLQLLTVASLAVRSRTISYSILLNELKIDTVRELEDLIIEAIYYDIIQGKLDQLNNHLDIEYCISRDIDSRQRYDHLIKVLDNWCQNCLQILTELKQQTLKANQRKQQSIIEHEKFEKLLEKQQKQIKLDNNENILSTLLSNNRRGDGMTQEKHLRKKS</sequence>
<organism evidence="9 11">
    <name type="scientific">Didymodactylos carnosus</name>
    <dbReference type="NCBI Taxonomy" id="1234261"/>
    <lineage>
        <taxon>Eukaryota</taxon>
        <taxon>Metazoa</taxon>
        <taxon>Spiralia</taxon>
        <taxon>Gnathifera</taxon>
        <taxon>Rotifera</taxon>
        <taxon>Eurotatoria</taxon>
        <taxon>Bdelloidea</taxon>
        <taxon>Philodinida</taxon>
        <taxon>Philodinidae</taxon>
        <taxon>Didymodactylos</taxon>
    </lineage>
</organism>
<protein>
    <recommendedName>
        <fullName evidence="8">PCI domain-containing protein</fullName>
    </recommendedName>
</protein>
<keyword evidence="6" id="KW-0539">Nucleus</keyword>
<comment type="caution">
    <text evidence="9">The sequence shown here is derived from an EMBL/GenBank/DDBJ whole genome shotgun (WGS) entry which is preliminary data.</text>
</comment>
<dbReference type="InterPro" id="IPR000717">
    <property type="entry name" value="PCI_dom"/>
</dbReference>
<proteinExistence type="inferred from homology"/>
<feature type="domain" description="PCI" evidence="8">
    <location>
        <begin position="1"/>
        <end position="160"/>
    </location>
</feature>
<keyword evidence="5" id="KW-0736">Signalosome</keyword>
<feature type="coiled-coil region" evidence="7">
    <location>
        <begin position="201"/>
        <end position="228"/>
    </location>
</feature>
<dbReference type="PROSITE" id="PS50250">
    <property type="entry name" value="PCI"/>
    <property type="match status" value="1"/>
</dbReference>
<evidence type="ECO:0000313" key="11">
    <source>
        <dbReference type="Proteomes" id="UP000677228"/>
    </source>
</evidence>
<gene>
    <name evidence="9" type="ORF">OVA965_LOCUS42759</name>
    <name evidence="10" type="ORF">TMI583_LOCUS44768</name>
</gene>
<dbReference type="GO" id="GO:0010387">
    <property type="term" value="P:COP9 signalosome assembly"/>
    <property type="evidence" value="ECO:0007669"/>
    <property type="project" value="InterPro"/>
</dbReference>
<evidence type="ECO:0000313" key="10">
    <source>
        <dbReference type="EMBL" id="CAF4428181.1"/>
    </source>
</evidence>
<keyword evidence="7" id="KW-0175">Coiled coil</keyword>
<dbReference type="InterPro" id="IPR041481">
    <property type="entry name" value="CSN7_helixI"/>
</dbReference>
<dbReference type="EMBL" id="CAJOBA010078118">
    <property type="protein sequence ID" value="CAF4428181.1"/>
    <property type="molecule type" value="Genomic_DNA"/>
</dbReference>
<evidence type="ECO:0000256" key="4">
    <source>
        <dbReference type="ARBA" id="ARBA00022490"/>
    </source>
</evidence>
<comment type="similarity">
    <text evidence="3">Belongs to the CSN7/EIF3M family. CSN7 subfamily.</text>
</comment>
<dbReference type="InterPro" id="IPR045237">
    <property type="entry name" value="COPS7/eIF3m"/>
</dbReference>
<dbReference type="SMART" id="SM00088">
    <property type="entry name" value="PINT"/>
    <property type="match status" value="1"/>
</dbReference>
<comment type="subcellular location">
    <subcellularLocation>
        <location evidence="2">Cytoplasm</location>
    </subcellularLocation>
    <subcellularLocation>
        <location evidence="1">Nucleus</location>
    </subcellularLocation>
</comment>
<feature type="non-terminal residue" evidence="9">
    <location>
        <position position="1"/>
    </location>
</feature>
<evidence type="ECO:0000313" key="9">
    <source>
        <dbReference type="EMBL" id="CAF1613007.1"/>
    </source>
</evidence>
<dbReference type="PANTHER" id="PTHR15350:SF5">
    <property type="entry name" value="COP9 SIGNALOSOME COMPLEX SUBUNIT 7"/>
    <property type="match status" value="1"/>
</dbReference>
<dbReference type="GO" id="GO:0008180">
    <property type="term" value="C:COP9 signalosome"/>
    <property type="evidence" value="ECO:0007669"/>
    <property type="project" value="UniProtKB-KW"/>
</dbReference>
<dbReference type="PANTHER" id="PTHR15350">
    <property type="entry name" value="COP9 SIGNALOSOME COMPLEX SUBUNIT 7/DENDRITIC CELL PROTEIN GA17"/>
    <property type="match status" value="1"/>
</dbReference>
<evidence type="ECO:0000256" key="2">
    <source>
        <dbReference type="ARBA" id="ARBA00004496"/>
    </source>
</evidence>
<evidence type="ECO:0000256" key="3">
    <source>
        <dbReference type="ARBA" id="ARBA00008482"/>
    </source>
</evidence>
<dbReference type="Proteomes" id="UP000677228">
    <property type="component" value="Unassembled WGS sequence"/>
</dbReference>
<dbReference type="Proteomes" id="UP000682733">
    <property type="component" value="Unassembled WGS sequence"/>
</dbReference>
<dbReference type="EMBL" id="CAJNOK010053735">
    <property type="protein sequence ID" value="CAF1613007.1"/>
    <property type="molecule type" value="Genomic_DNA"/>
</dbReference>
<keyword evidence="4" id="KW-0963">Cytoplasm</keyword>
<dbReference type="GO" id="GO:0005737">
    <property type="term" value="C:cytoplasm"/>
    <property type="evidence" value="ECO:0007669"/>
    <property type="project" value="UniProtKB-SubCell"/>
</dbReference>
<dbReference type="Pfam" id="PF22061">
    <property type="entry name" value="CSN7_HB_subdom"/>
    <property type="match status" value="1"/>
</dbReference>
<dbReference type="Pfam" id="PF01399">
    <property type="entry name" value="PCI"/>
    <property type="match status" value="1"/>
</dbReference>
<reference evidence="9" key="1">
    <citation type="submission" date="2021-02" db="EMBL/GenBank/DDBJ databases">
        <authorList>
            <person name="Nowell W R."/>
        </authorList>
    </citation>
    <scope>NUCLEOTIDE SEQUENCE</scope>
</reference>